<dbReference type="EMBL" id="CADCTU010000205">
    <property type="protein sequence ID" value="CAA9302459.1"/>
    <property type="molecule type" value="Genomic_DNA"/>
</dbReference>
<evidence type="ECO:0000256" key="1">
    <source>
        <dbReference type="SAM" id="MobiDB-lite"/>
    </source>
</evidence>
<feature type="compositionally biased region" description="Low complexity" evidence="1">
    <location>
        <begin position="109"/>
        <end position="119"/>
    </location>
</feature>
<organism evidence="2">
    <name type="scientific">uncultured Gemmatimonadaceae bacterium</name>
    <dbReference type="NCBI Taxonomy" id="246130"/>
    <lineage>
        <taxon>Bacteria</taxon>
        <taxon>Pseudomonadati</taxon>
        <taxon>Gemmatimonadota</taxon>
        <taxon>Gemmatimonadia</taxon>
        <taxon>Gemmatimonadales</taxon>
        <taxon>Gemmatimonadaceae</taxon>
        <taxon>environmental samples</taxon>
    </lineage>
</organism>
<feature type="non-terminal residue" evidence="2">
    <location>
        <position position="479"/>
    </location>
</feature>
<proteinExistence type="predicted"/>
<reference evidence="2" key="1">
    <citation type="submission" date="2020-02" db="EMBL/GenBank/DDBJ databases">
        <authorList>
            <person name="Meier V. D."/>
        </authorList>
    </citation>
    <scope>NUCLEOTIDE SEQUENCE</scope>
    <source>
        <strain evidence="2">AVDCRST_MAG11</strain>
    </source>
</reference>
<feature type="compositionally biased region" description="Basic residues" evidence="1">
    <location>
        <begin position="373"/>
        <end position="385"/>
    </location>
</feature>
<feature type="compositionally biased region" description="Basic residues" evidence="1">
    <location>
        <begin position="133"/>
        <end position="150"/>
    </location>
</feature>
<feature type="compositionally biased region" description="Basic and acidic residues" evidence="1">
    <location>
        <begin position="340"/>
        <end position="349"/>
    </location>
</feature>
<feature type="compositionally biased region" description="Basic residues" evidence="1">
    <location>
        <begin position="167"/>
        <end position="197"/>
    </location>
</feature>
<feature type="compositionally biased region" description="Low complexity" evidence="1">
    <location>
        <begin position="252"/>
        <end position="261"/>
    </location>
</feature>
<accession>A0A6J4KD51</accession>
<feature type="compositionally biased region" description="Basic and acidic residues" evidence="1">
    <location>
        <begin position="469"/>
        <end position="479"/>
    </location>
</feature>
<protein>
    <submittedName>
        <fullName evidence="2">Thiamine pyrophosphate-requiring enzymes</fullName>
    </submittedName>
</protein>
<feature type="non-terminal residue" evidence="2">
    <location>
        <position position="1"/>
    </location>
</feature>
<feature type="compositionally biased region" description="Basic residues" evidence="1">
    <location>
        <begin position="42"/>
        <end position="53"/>
    </location>
</feature>
<gene>
    <name evidence="2" type="ORF">AVDCRST_MAG11-932</name>
</gene>
<feature type="compositionally biased region" description="Low complexity" evidence="1">
    <location>
        <begin position="355"/>
        <end position="372"/>
    </location>
</feature>
<evidence type="ECO:0000313" key="2">
    <source>
        <dbReference type="EMBL" id="CAA9302459.1"/>
    </source>
</evidence>
<feature type="compositionally biased region" description="Basic residues" evidence="1">
    <location>
        <begin position="71"/>
        <end position="83"/>
    </location>
</feature>
<feature type="compositionally biased region" description="Basic residues" evidence="1">
    <location>
        <begin position="294"/>
        <end position="314"/>
    </location>
</feature>
<feature type="compositionally biased region" description="Basic and acidic residues" evidence="1">
    <location>
        <begin position="315"/>
        <end position="329"/>
    </location>
</feature>
<dbReference type="AlphaFoldDB" id="A0A6J4KD51"/>
<feature type="region of interest" description="Disordered" evidence="1">
    <location>
        <begin position="451"/>
        <end position="479"/>
    </location>
</feature>
<feature type="region of interest" description="Disordered" evidence="1">
    <location>
        <begin position="1"/>
        <end position="385"/>
    </location>
</feature>
<feature type="compositionally biased region" description="Basic and acidic residues" evidence="1">
    <location>
        <begin position="1"/>
        <end position="28"/>
    </location>
</feature>
<name>A0A6J4KD51_9BACT</name>
<sequence>EHGDREDHPARRPPHREAAQGPRRHEAVHAVGRAPLLDLRRLPRGGHRHRRRPPRADGRLRRGGLGEGHPRARRRRVHRRPRRHERDERARLGAAEQLPGRRLRRPRPGDALGPGLAAGDRPRAVRAPAGQAGRHRAVDRRDPRARRRGVRRGDDPAHGAGVPRLPARPRVHGGRRGPGRRPRPRPHPGGRRRRARPRGGAAARGGAPGDHGRHEPLLGPRRAGAARARRGAAHPRVPQRPGARLRARRPRALLLAGALDGPQGGRRRAGGRRPDGLPPRLRRLVRGGDGDRRDRRHRARPRAPAPRRRRALRPRHLDLARPARGDGRRRAGLGRVARLAARDGGREARGGGGAAQRRPLAAAPAAPLQGARRGPRPRRDHRLRRRRLRLLRGPRHRLLRAGLLARSGPVRVPGLRAGLRAGRQARAPRPPGRAAARRRCLRLLGHGVRHPLAPRRQCGGRHGQQRHLGPREAPHGVPL</sequence>